<dbReference type="AlphaFoldDB" id="A0AAD1Y6J8"/>
<dbReference type="InterPro" id="IPR011016">
    <property type="entry name" value="Znf_RING-CH"/>
</dbReference>
<comment type="caution">
    <text evidence="6">The sequence shown here is derived from an EMBL/GenBank/DDBJ whole genome shotgun (WGS) entry which is preliminary data.</text>
</comment>
<sequence length="362" mass="42430">MTDAQHSSIIITSYTWSRDSFSLFDYKCKEIEVKNFKGSGSFHIYRDKDNGIYCSAEKLGLNDILHIARWKDTYYVAPSGIDDDSNLYCNQAWNLMNHQEMNHHGFKGKKLNLGDVLKLGRFIFRVKEISHRNTNEKALMATNLDMYLTSFYQTKQLGNYQMNKSLVKRPRRVRNKKSSKRTSQEQEKEDFLCRICLSSVQSKEDPFISPCNCSGTMKYIHFSCIKEWMDSKKSINGGDNYQRITWKDVKCELCKSIIDYKDNRGLEYGMNELNIFEFERPSSDNWIILEALNTEQFSEEQVKVYHIFDFKQKKTLVVGRGYKADAKINDISISRVHAFLKARENEIWLQDSDSKFGCLYLQ</sequence>
<evidence type="ECO:0000259" key="5">
    <source>
        <dbReference type="PROSITE" id="PS51292"/>
    </source>
</evidence>
<evidence type="ECO:0000313" key="6">
    <source>
        <dbReference type="EMBL" id="CAI2385725.1"/>
    </source>
</evidence>
<dbReference type="GO" id="GO:0008270">
    <property type="term" value="F:zinc ion binding"/>
    <property type="evidence" value="ECO:0007669"/>
    <property type="project" value="UniProtKB-KW"/>
</dbReference>
<reference evidence="6" key="1">
    <citation type="submission" date="2023-07" db="EMBL/GenBank/DDBJ databases">
        <authorList>
            <consortium name="AG Swart"/>
            <person name="Singh M."/>
            <person name="Singh A."/>
            <person name="Seah K."/>
            <person name="Emmerich C."/>
        </authorList>
    </citation>
    <scope>NUCLEOTIDE SEQUENCE</scope>
    <source>
        <strain evidence="6">DP1</strain>
    </source>
</reference>
<evidence type="ECO:0000256" key="2">
    <source>
        <dbReference type="ARBA" id="ARBA00022771"/>
    </source>
</evidence>
<dbReference type="Pfam" id="PF00498">
    <property type="entry name" value="FHA"/>
    <property type="match status" value="1"/>
</dbReference>
<evidence type="ECO:0000256" key="3">
    <source>
        <dbReference type="ARBA" id="ARBA00022833"/>
    </source>
</evidence>
<dbReference type="SMART" id="SM00744">
    <property type="entry name" value="RINGv"/>
    <property type="match status" value="1"/>
</dbReference>
<dbReference type="SUPFAM" id="SSF49879">
    <property type="entry name" value="SMAD/FHA domain"/>
    <property type="match status" value="1"/>
</dbReference>
<dbReference type="InterPro" id="IPR013083">
    <property type="entry name" value="Znf_RING/FYVE/PHD"/>
</dbReference>
<accession>A0AAD1Y6J8</accession>
<dbReference type="PANTHER" id="PTHR46210:SF1">
    <property type="entry name" value="FHA DOMAIN-CONTAINING PROTEIN"/>
    <property type="match status" value="1"/>
</dbReference>
<organism evidence="6 7">
    <name type="scientific">Euplotes crassus</name>
    <dbReference type="NCBI Taxonomy" id="5936"/>
    <lineage>
        <taxon>Eukaryota</taxon>
        <taxon>Sar</taxon>
        <taxon>Alveolata</taxon>
        <taxon>Ciliophora</taxon>
        <taxon>Intramacronucleata</taxon>
        <taxon>Spirotrichea</taxon>
        <taxon>Hypotrichia</taxon>
        <taxon>Euplotida</taxon>
        <taxon>Euplotidae</taxon>
        <taxon>Moneuplotes</taxon>
    </lineage>
</organism>
<dbReference type="PANTHER" id="PTHR46210">
    <property type="entry name" value="FHA DOMAIN-CONTAINING PROTEIN"/>
    <property type="match status" value="1"/>
</dbReference>
<dbReference type="Pfam" id="PF12906">
    <property type="entry name" value="RINGv"/>
    <property type="match status" value="1"/>
</dbReference>
<evidence type="ECO:0000256" key="1">
    <source>
        <dbReference type="ARBA" id="ARBA00022723"/>
    </source>
</evidence>
<protein>
    <submittedName>
        <fullName evidence="6">Uncharacterized protein</fullName>
    </submittedName>
</protein>
<dbReference type="SUPFAM" id="SSF57850">
    <property type="entry name" value="RING/U-box"/>
    <property type="match status" value="1"/>
</dbReference>
<dbReference type="PROSITE" id="PS50006">
    <property type="entry name" value="FHA_DOMAIN"/>
    <property type="match status" value="1"/>
</dbReference>
<dbReference type="CDD" id="cd00060">
    <property type="entry name" value="FHA"/>
    <property type="match status" value="1"/>
</dbReference>
<keyword evidence="2" id="KW-0863">Zinc-finger</keyword>
<dbReference type="InterPro" id="IPR000253">
    <property type="entry name" value="FHA_dom"/>
</dbReference>
<keyword evidence="3" id="KW-0862">Zinc</keyword>
<dbReference type="InterPro" id="IPR008984">
    <property type="entry name" value="SMAD_FHA_dom_sf"/>
</dbReference>
<dbReference type="EMBL" id="CAMPGE010028173">
    <property type="protein sequence ID" value="CAI2385725.1"/>
    <property type="molecule type" value="Genomic_DNA"/>
</dbReference>
<gene>
    <name evidence="6" type="ORF">ECRASSUSDP1_LOCUS27307</name>
</gene>
<keyword evidence="1" id="KW-0479">Metal-binding</keyword>
<proteinExistence type="predicted"/>
<dbReference type="Gene3D" id="2.60.200.20">
    <property type="match status" value="1"/>
</dbReference>
<feature type="domain" description="FHA" evidence="4">
    <location>
        <begin position="316"/>
        <end position="362"/>
    </location>
</feature>
<dbReference type="Proteomes" id="UP001295684">
    <property type="component" value="Unassembled WGS sequence"/>
</dbReference>
<dbReference type="Gene3D" id="3.30.40.10">
    <property type="entry name" value="Zinc/RING finger domain, C3HC4 (zinc finger)"/>
    <property type="match status" value="1"/>
</dbReference>
<feature type="domain" description="RING-CH-type" evidence="5">
    <location>
        <begin position="185"/>
        <end position="261"/>
    </location>
</feature>
<evidence type="ECO:0000259" key="4">
    <source>
        <dbReference type="PROSITE" id="PS50006"/>
    </source>
</evidence>
<name>A0AAD1Y6J8_EUPCR</name>
<keyword evidence="7" id="KW-1185">Reference proteome</keyword>
<evidence type="ECO:0000313" key="7">
    <source>
        <dbReference type="Proteomes" id="UP001295684"/>
    </source>
</evidence>
<dbReference type="PROSITE" id="PS51292">
    <property type="entry name" value="ZF_RING_CH"/>
    <property type="match status" value="1"/>
</dbReference>